<accession>A0ABU3WPF7</accession>
<dbReference type="CDD" id="cd02440">
    <property type="entry name" value="AdoMet_MTases"/>
    <property type="match status" value="1"/>
</dbReference>
<evidence type="ECO:0000313" key="3">
    <source>
        <dbReference type="Proteomes" id="UP001275440"/>
    </source>
</evidence>
<evidence type="ECO:0000313" key="2">
    <source>
        <dbReference type="EMBL" id="MDV2475283.1"/>
    </source>
</evidence>
<comment type="caution">
    <text evidence="2">The sequence shown here is derived from an EMBL/GenBank/DDBJ whole genome shotgun (WGS) entry which is preliminary data.</text>
</comment>
<keyword evidence="3" id="KW-1185">Reference proteome</keyword>
<gene>
    <name evidence="2" type="ORF">F8M49_07355</name>
</gene>
<dbReference type="Pfam" id="PF08241">
    <property type="entry name" value="Methyltransf_11"/>
    <property type="match status" value="1"/>
</dbReference>
<evidence type="ECO:0000259" key="1">
    <source>
        <dbReference type="Pfam" id="PF08241"/>
    </source>
</evidence>
<dbReference type="InterPro" id="IPR052356">
    <property type="entry name" value="Thiol_S-MT"/>
</dbReference>
<dbReference type="Gene3D" id="3.40.50.150">
    <property type="entry name" value="Vaccinia Virus protein VP39"/>
    <property type="match status" value="1"/>
</dbReference>
<organism evidence="2 3">
    <name type="scientific">Rhodococcus zopfii</name>
    <dbReference type="NCBI Taxonomy" id="43772"/>
    <lineage>
        <taxon>Bacteria</taxon>
        <taxon>Bacillati</taxon>
        <taxon>Actinomycetota</taxon>
        <taxon>Actinomycetes</taxon>
        <taxon>Mycobacteriales</taxon>
        <taxon>Nocardiaceae</taxon>
        <taxon>Rhodococcus</taxon>
    </lineage>
</organism>
<dbReference type="GO" id="GO:0032259">
    <property type="term" value="P:methylation"/>
    <property type="evidence" value="ECO:0007669"/>
    <property type="project" value="UniProtKB-KW"/>
</dbReference>
<dbReference type="SUPFAM" id="SSF53335">
    <property type="entry name" value="S-adenosyl-L-methionine-dependent methyltransferases"/>
    <property type="match status" value="1"/>
</dbReference>
<feature type="domain" description="Methyltransferase type 11" evidence="1">
    <location>
        <begin position="48"/>
        <end position="144"/>
    </location>
</feature>
<dbReference type="GO" id="GO:0008168">
    <property type="term" value="F:methyltransferase activity"/>
    <property type="evidence" value="ECO:0007669"/>
    <property type="project" value="UniProtKB-KW"/>
</dbReference>
<reference evidence="2 3" key="1">
    <citation type="submission" date="2019-10" db="EMBL/GenBank/DDBJ databases">
        <title>Draft Genome Assembly of Rhodococcus zopfii DSM44189.</title>
        <authorList>
            <person name="Sutton J.M."/>
            <person name="Akob D.M."/>
            <person name="Bushman T.J."/>
        </authorList>
    </citation>
    <scope>NUCLEOTIDE SEQUENCE [LARGE SCALE GENOMIC DNA]</scope>
    <source>
        <strain evidence="2 3">DSM 44189</strain>
    </source>
</reference>
<dbReference type="EMBL" id="WBMO01000001">
    <property type="protein sequence ID" value="MDV2475283.1"/>
    <property type="molecule type" value="Genomic_DNA"/>
</dbReference>
<proteinExistence type="predicted"/>
<dbReference type="PANTHER" id="PTHR45036">
    <property type="entry name" value="METHYLTRANSFERASE LIKE 7B"/>
    <property type="match status" value="1"/>
</dbReference>
<keyword evidence="2" id="KW-0808">Transferase</keyword>
<dbReference type="InterPro" id="IPR029063">
    <property type="entry name" value="SAM-dependent_MTases_sf"/>
</dbReference>
<name>A0ABU3WPF7_9NOCA</name>
<keyword evidence="2" id="KW-0489">Methyltransferase</keyword>
<protein>
    <submittedName>
        <fullName evidence="2">Class I SAM-dependent methyltransferase</fullName>
    </submittedName>
</protein>
<dbReference type="Proteomes" id="UP001275440">
    <property type="component" value="Unassembled WGS sequence"/>
</dbReference>
<dbReference type="PANTHER" id="PTHR45036:SF1">
    <property type="entry name" value="METHYLTRANSFERASE LIKE 7A"/>
    <property type="match status" value="1"/>
</dbReference>
<dbReference type="InterPro" id="IPR013216">
    <property type="entry name" value="Methyltransf_11"/>
</dbReference>
<sequence length="215" mass="23504">MRQPDNETVGRIFDTLSSRYDSQIAWWERRVLGMPRQWAIPRAEGRVLEIAVGTGLNLPLYGPEVTSVLGIDLSDKMLDLARARIDNEQLTRTTVRRGDAQALDLPDNSIDTVVSTLTFCTIPDPLRASREAFRVLVPGGRFVLAEHGPATNRVGAALMRMVEPITVRFGADHLTRDPVPYLEGAGFAVDEVHRVGAGGVGFRVIAHKPADVPAG</sequence>